<dbReference type="EMBL" id="JAEHHL010000017">
    <property type="protein sequence ID" value="MBK0401262.1"/>
    <property type="molecule type" value="Genomic_DNA"/>
</dbReference>
<dbReference type="Proteomes" id="UP000655420">
    <property type="component" value="Unassembled WGS sequence"/>
</dbReference>
<gene>
    <name evidence="1" type="ORF">H0I76_18855</name>
</gene>
<accession>A0A8J7SIA5</accession>
<evidence type="ECO:0000313" key="1">
    <source>
        <dbReference type="EMBL" id="MBK0401262.1"/>
    </source>
</evidence>
<reference evidence="1" key="1">
    <citation type="submission" date="2020-12" db="EMBL/GenBank/DDBJ databases">
        <title>Bacterial taxonomy.</title>
        <authorList>
            <person name="Pan X."/>
        </authorList>
    </citation>
    <scope>NUCLEOTIDE SEQUENCE</scope>
    <source>
        <strain evidence="1">M0105</strain>
    </source>
</reference>
<comment type="caution">
    <text evidence="1">The sequence shown here is derived from an EMBL/GenBank/DDBJ whole genome shotgun (WGS) entry which is preliminary data.</text>
</comment>
<dbReference type="AlphaFoldDB" id="A0A8J7SIA5"/>
<dbReference type="RefSeq" id="WP_200613631.1">
    <property type="nucleotide sequence ID" value="NZ_JAEHHL010000017.1"/>
</dbReference>
<sequence>MRAEGPDLEALGQQIVALDPSAVADLPPLPDDACWRRDLLRYRSGVCLRGPQERLCRSFEENTAKRVMARLDTAKGCRGYVKDKLFNTIT</sequence>
<name>A0A8J7SIA5_9RHOB</name>
<evidence type="ECO:0000313" key="2">
    <source>
        <dbReference type="Proteomes" id="UP000655420"/>
    </source>
</evidence>
<proteinExistence type="predicted"/>
<organism evidence="1 2">
    <name type="scientific">Thermohalobaculum xanthum</name>
    <dbReference type="NCBI Taxonomy" id="2753746"/>
    <lineage>
        <taxon>Bacteria</taxon>
        <taxon>Pseudomonadati</taxon>
        <taxon>Pseudomonadota</taxon>
        <taxon>Alphaproteobacteria</taxon>
        <taxon>Rhodobacterales</taxon>
        <taxon>Paracoccaceae</taxon>
        <taxon>Thermohalobaculum</taxon>
    </lineage>
</organism>
<protein>
    <submittedName>
        <fullName evidence="1">Uncharacterized protein</fullName>
    </submittedName>
</protein>
<keyword evidence="2" id="KW-1185">Reference proteome</keyword>